<dbReference type="Pfam" id="PF01925">
    <property type="entry name" value="TauE"/>
    <property type="match status" value="1"/>
</dbReference>
<organism evidence="6">
    <name type="scientific">hydrothermal vent metagenome</name>
    <dbReference type="NCBI Taxonomy" id="652676"/>
    <lineage>
        <taxon>unclassified sequences</taxon>
        <taxon>metagenomes</taxon>
        <taxon>ecological metagenomes</taxon>
    </lineage>
</organism>
<protein>
    <submittedName>
        <fullName evidence="6">Uncharacterized UPF0721 integral membrane protein</fullName>
    </submittedName>
</protein>
<feature type="transmembrane region" description="Helical" evidence="5">
    <location>
        <begin position="137"/>
        <end position="170"/>
    </location>
</feature>
<evidence type="ECO:0000313" key="6">
    <source>
        <dbReference type="EMBL" id="VAW98677.1"/>
    </source>
</evidence>
<keyword evidence="4 5" id="KW-0472">Membrane</keyword>
<comment type="subcellular location">
    <subcellularLocation>
        <location evidence="1">Membrane</location>
        <topology evidence="1">Multi-pass membrane protein</topology>
    </subcellularLocation>
</comment>
<feature type="transmembrane region" description="Helical" evidence="5">
    <location>
        <begin position="244"/>
        <end position="262"/>
    </location>
</feature>
<feature type="transmembrane region" description="Helical" evidence="5">
    <location>
        <begin position="177"/>
        <end position="199"/>
    </location>
</feature>
<evidence type="ECO:0000256" key="5">
    <source>
        <dbReference type="SAM" id="Phobius"/>
    </source>
</evidence>
<dbReference type="InterPro" id="IPR002781">
    <property type="entry name" value="TM_pro_TauE-like"/>
</dbReference>
<evidence type="ECO:0000256" key="2">
    <source>
        <dbReference type="ARBA" id="ARBA00022692"/>
    </source>
</evidence>
<dbReference type="PANTHER" id="PTHR43483">
    <property type="entry name" value="MEMBRANE TRANSPORTER PROTEIN HI_0806-RELATED"/>
    <property type="match status" value="1"/>
</dbReference>
<name>A0A3B1AGS9_9ZZZZ</name>
<feature type="transmembrane region" description="Helical" evidence="5">
    <location>
        <begin position="211"/>
        <end position="232"/>
    </location>
</feature>
<sequence length="264" mass="27755">MTEYVVIYLLLGAFAGLLAGLFGVGGGLVIVPVLVYLFSAQGFDSGVLVHLAIGTSLATIIVTSLSSVYAHHKHAAVRWDIVRQLSPGIIIGALLGAVIADSMSSVYLRRFFALFEWLVGIQLLLNMKSRPSRVLPVGWILFLAGKIIGFVSSIVGIGGGTMTVPFLVWCNIKMRQAVATSSACGLPIAIAGAAGFVIMGQNAQAGINGSFGYLYLPAFAGIVVTSVLFAPLGARLAHRLPAALLKRIFGLFLIGLGSYMFLNA</sequence>
<dbReference type="PANTHER" id="PTHR43483:SF3">
    <property type="entry name" value="MEMBRANE TRANSPORTER PROTEIN HI_0806-RELATED"/>
    <property type="match status" value="1"/>
</dbReference>
<dbReference type="GO" id="GO:0016020">
    <property type="term" value="C:membrane"/>
    <property type="evidence" value="ECO:0007669"/>
    <property type="project" value="UniProtKB-SubCell"/>
</dbReference>
<reference evidence="6" key="1">
    <citation type="submission" date="2018-06" db="EMBL/GenBank/DDBJ databases">
        <authorList>
            <person name="Zhirakovskaya E."/>
        </authorList>
    </citation>
    <scope>NUCLEOTIDE SEQUENCE</scope>
</reference>
<keyword evidence="3 5" id="KW-1133">Transmembrane helix</keyword>
<evidence type="ECO:0000256" key="1">
    <source>
        <dbReference type="ARBA" id="ARBA00004141"/>
    </source>
</evidence>
<evidence type="ECO:0000256" key="4">
    <source>
        <dbReference type="ARBA" id="ARBA00023136"/>
    </source>
</evidence>
<feature type="transmembrane region" description="Helical" evidence="5">
    <location>
        <begin position="81"/>
        <end position="100"/>
    </location>
</feature>
<feature type="transmembrane region" description="Helical" evidence="5">
    <location>
        <begin position="6"/>
        <end position="35"/>
    </location>
</feature>
<evidence type="ECO:0000256" key="3">
    <source>
        <dbReference type="ARBA" id="ARBA00022989"/>
    </source>
</evidence>
<dbReference type="AlphaFoldDB" id="A0A3B1AGS9"/>
<accession>A0A3B1AGS9</accession>
<gene>
    <name evidence="6" type="ORF">MNBD_GAMMA21-2456</name>
</gene>
<feature type="transmembrane region" description="Helical" evidence="5">
    <location>
        <begin position="47"/>
        <end position="69"/>
    </location>
</feature>
<dbReference type="EMBL" id="UOFR01000062">
    <property type="protein sequence ID" value="VAW98677.1"/>
    <property type="molecule type" value="Genomic_DNA"/>
</dbReference>
<keyword evidence="2 5" id="KW-0812">Transmembrane</keyword>
<proteinExistence type="predicted"/>